<reference evidence="2" key="1">
    <citation type="submission" date="2014-09" db="EMBL/GenBank/DDBJ databases">
        <authorList>
            <person name="Mudge J."/>
            <person name="Ramaraj T."/>
            <person name="Lindquist I.E."/>
            <person name="Bharti A.K."/>
            <person name="Sundararajan A."/>
            <person name="Cameron C.T."/>
            <person name="Woodward J.E."/>
            <person name="May G.D."/>
            <person name="Brubaker C."/>
            <person name="Broadhvest J."/>
            <person name="Wilkins T.A."/>
        </authorList>
    </citation>
    <scope>NUCLEOTIDE SEQUENCE</scope>
    <source>
        <strain evidence="2">cv. AKA8401</strain>
    </source>
</reference>
<keyword evidence="2" id="KW-1185">Reference proteome</keyword>
<dbReference type="Proteomes" id="UP000032142">
    <property type="component" value="Unassembled WGS sequence"/>
</dbReference>
<gene>
    <name evidence="1" type="ORF">F383_22326</name>
</gene>
<organism evidence="1 2">
    <name type="scientific">Gossypium arboreum</name>
    <name type="common">Tree cotton</name>
    <name type="synonym">Gossypium nanking</name>
    <dbReference type="NCBI Taxonomy" id="29729"/>
    <lineage>
        <taxon>Eukaryota</taxon>
        <taxon>Viridiplantae</taxon>
        <taxon>Streptophyta</taxon>
        <taxon>Embryophyta</taxon>
        <taxon>Tracheophyta</taxon>
        <taxon>Spermatophyta</taxon>
        <taxon>Magnoliopsida</taxon>
        <taxon>eudicotyledons</taxon>
        <taxon>Gunneridae</taxon>
        <taxon>Pentapetalae</taxon>
        <taxon>rosids</taxon>
        <taxon>malvids</taxon>
        <taxon>Malvales</taxon>
        <taxon>Malvaceae</taxon>
        <taxon>Malvoideae</taxon>
        <taxon>Gossypium</taxon>
    </lineage>
</organism>
<comment type="caution">
    <text evidence="1">The sequence shown here is derived from an EMBL/GenBank/DDBJ whole genome shotgun (WGS) entry which is preliminary data.</text>
</comment>
<dbReference type="EMBL" id="JRRC01188823">
    <property type="protein sequence ID" value="KHG01389.1"/>
    <property type="molecule type" value="Genomic_DNA"/>
</dbReference>
<proteinExistence type="predicted"/>
<name>A0A0B0MPH6_GOSAR</name>
<dbReference type="AlphaFoldDB" id="A0A0B0MPH6"/>
<sequence>MKHSCVSPSVEIKTKLVCSTWPHTRAYDLSVWHKSIYPTGLA</sequence>
<evidence type="ECO:0000313" key="2">
    <source>
        <dbReference type="Proteomes" id="UP000032142"/>
    </source>
</evidence>
<accession>A0A0B0MPH6</accession>
<evidence type="ECO:0000313" key="1">
    <source>
        <dbReference type="EMBL" id="KHG01389.1"/>
    </source>
</evidence>
<protein>
    <submittedName>
        <fullName evidence="1">Uncharacterized protein</fullName>
    </submittedName>
</protein>